<dbReference type="EMBL" id="MCOG01000038">
    <property type="protein sequence ID" value="ORY72640.1"/>
    <property type="molecule type" value="Genomic_DNA"/>
</dbReference>
<dbReference type="Proteomes" id="UP000193920">
    <property type="component" value="Unassembled WGS sequence"/>
</dbReference>
<evidence type="ECO:0008006" key="3">
    <source>
        <dbReference type="Google" id="ProtNLM"/>
    </source>
</evidence>
<gene>
    <name evidence="1" type="ORF">LY90DRAFT_637293</name>
</gene>
<proteinExistence type="predicted"/>
<organism evidence="1 2">
    <name type="scientific">Neocallimastix californiae</name>
    <dbReference type="NCBI Taxonomy" id="1754190"/>
    <lineage>
        <taxon>Eukaryota</taxon>
        <taxon>Fungi</taxon>
        <taxon>Fungi incertae sedis</taxon>
        <taxon>Chytridiomycota</taxon>
        <taxon>Chytridiomycota incertae sedis</taxon>
        <taxon>Neocallimastigomycetes</taxon>
        <taxon>Neocallimastigales</taxon>
        <taxon>Neocallimastigaceae</taxon>
        <taxon>Neocallimastix</taxon>
    </lineage>
</organism>
<dbReference type="SUPFAM" id="SSF53335">
    <property type="entry name" value="S-adenosyl-L-methionine-dependent methyltransferases"/>
    <property type="match status" value="1"/>
</dbReference>
<evidence type="ECO:0000313" key="2">
    <source>
        <dbReference type="Proteomes" id="UP000193920"/>
    </source>
</evidence>
<keyword evidence="2" id="KW-1185">Reference proteome</keyword>
<evidence type="ECO:0000313" key="1">
    <source>
        <dbReference type="EMBL" id="ORY72640.1"/>
    </source>
</evidence>
<dbReference type="Gene3D" id="3.40.50.150">
    <property type="entry name" value="Vaccinia Virus protein VP39"/>
    <property type="match status" value="1"/>
</dbReference>
<sequence length="328" mass="38650">MYYRKKVDIINDTPFNKCIVYYQLVKEKKIPFIIELGVRVNTDLDKSVFVKEQEDKWTSNSLNTFNSIVLASFQKINLEIFLSNSNILMRKYHNRIKLNILNEYKGNLLDIGFGNGGDIHKWKHFRKIGCVEPDNMKLKNLNEIIKKSDIKNRITVYPTTIQNIKLKDSFNIATCFFALNDFNYSDIESMNNISQNVNGIFIVLFIDYNLFNGNIKSTCIQYRECIDTQKNKFLDSLDKESPVYLLGTLRYVHKECDNIMFVNIENSNLTKHYENAINSEKIIKIFEKYEFNMISKYSVEPFSFLNSSQKLYTSYFKISNLTIFDEFK</sequence>
<dbReference type="InterPro" id="IPR029063">
    <property type="entry name" value="SAM-dependent_MTases_sf"/>
</dbReference>
<dbReference type="AlphaFoldDB" id="A0A1Y2EM47"/>
<dbReference type="OrthoDB" id="2138999at2759"/>
<reference evidence="1 2" key="1">
    <citation type="submission" date="2016-08" db="EMBL/GenBank/DDBJ databases">
        <title>A Parts List for Fungal Cellulosomes Revealed by Comparative Genomics.</title>
        <authorList>
            <consortium name="DOE Joint Genome Institute"/>
            <person name="Haitjema C.H."/>
            <person name="Gilmore S.P."/>
            <person name="Henske J.K."/>
            <person name="Solomon K.V."/>
            <person name="De Groot R."/>
            <person name="Kuo A."/>
            <person name="Mondo S.J."/>
            <person name="Salamov A.A."/>
            <person name="Labutti K."/>
            <person name="Zhao Z."/>
            <person name="Chiniquy J."/>
            <person name="Barry K."/>
            <person name="Brewer H.M."/>
            <person name="Purvine S.O."/>
            <person name="Wright A.T."/>
            <person name="Boxma B."/>
            <person name="Van Alen T."/>
            <person name="Hackstein J.H."/>
            <person name="Baker S.E."/>
            <person name="Grigoriev I.V."/>
            <person name="O'Malley M.A."/>
        </authorList>
    </citation>
    <scope>NUCLEOTIDE SEQUENCE [LARGE SCALE GENOMIC DNA]</scope>
    <source>
        <strain evidence="1 2">G1</strain>
    </source>
</reference>
<comment type="caution">
    <text evidence="1">The sequence shown here is derived from an EMBL/GenBank/DDBJ whole genome shotgun (WGS) entry which is preliminary data.</text>
</comment>
<accession>A0A1Y2EM47</accession>
<protein>
    <recommendedName>
        <fullName evidence="3">Methyltransferase domain-containing protein</fullName>
    </recommendedName>
</protein>
<name>A0A1Y2EM47_9FUNG</name>